<name>A0AAW2GNJ8_9HYME</name>
<feature type="region of interest" description="Disordered" evidence="1">
    <location>
        <begin position="60"/>
        <end position="119"/>
    </location>
</feature>
<dbReference type="Proteomes" id="UP001430953">
    <property type="component" value="Unassembled WGS sequence"/>
</dbReference>
<protein>
    <submittedName>
        <fullName evidence="2">Uncharacterized protein</fullName>
    </submittedName>
</protein>
<feature type="compositionally biased region" description="Basic and acidic residues" evidence="1">
    <location>
        <begin position="85"/>
        <end position="98"/>
    </location>
</feature>
<feature type="compositionally biased region" description="Basic residues" evidence="1">
    <location>
        <begin position="99"/>
        <end position="110"/>
    </location>
</feature>
<dbReference type="AlphaFoldDB" id="A0AAW2GNJ8"/>
<comment type="caution">
    <text evidence="2">The sequence shown here is derived from an EMBL/GenBank/DDBJ whole genome shotgun (WGS) entry which is preliminary data.</text>
</comment>
<sequence length="179" mass="20499">MLGTLATIIRAIKITAGGRGARPRVQIGASEARRRSRGCAGQVPEEISGWRLLEASGSPYRGDVPSHPPCRATYRRRGSSPSVLRAEKPRRERAVHHARENKRKRKKKNIHMTPPHPRLGNILTVRRKHYARRDLPIERIDFVLSCRRTGRKSWRRIVDRERKRDGGEIEISGHAHFTC</sequence>
<accession>A0AAW2GNJ8</accession>
<gene>
    <name evidence="2" type="ORF">PUN28_004062</name>
</gene>
<reference evidence="2 3" key="1">
    <citation type="submission" date="2023-03" db="EMBL/GenBank/DDBJ databases">
        <title>High recombination rates correlate with genetic variation in Cardiocondyla obscurior ants.</title>
        <authorList>
            <person name="Errbii M."/>
        </authorList>
    </citation>
    <scope>NUCLEOTIDE SEQUENCE [LARGE SCALE GENOMIC DNA]</scope>
    <source>
        <strain evidence="2">Alpha-2009</strain>
        <tissue evidence="2">Whole body</tissue>
    </source>
</reference>
<evidence type="ECO:0000313" key="3">
    <source>
        <dbReference type="Proteomes" id="UP001430953"/>
    </source>
</evidence>
<dbReference type="EMBL" id="JADYXP020000003">
    <property type="protein sequence ID" value="KAL0129107.1"/>
    <property type="molecule type" value="Genomic_DNA"/>
</dbReference>
<organism evidence="2 3">
    <name type="scientific">Cardiocondyla obscurior</name>
    <dbReference type="NCBI Taxonomy" id="286306"/>
    <lineage>
        <taxon>Eukaryota</taxon>
        <taxon>Metazoa</taxon>
        <taxon>Ecdysozoa</taxon>
        <taxon>Arthropoda</taxon>
        <taxon>Hexapoda</taxon>
        <taxon>Insecta</taxon>
        <taxon>Pterygota</taxon>
        <taxon>Neoptera</taxon>
        <taxon>Endopterygota</taxon>
        <taxon>Hymenoptera</taxon>
        <taxon>Apocrita</taxon>
        <taxon>Aculeata</taxon>
        <taxon>Formicoidea</taxon>
        <taxon>Formicidae</taxon>
        <taxon>Myrmicinae</taxon>
        <taxon>Cardiocondyla</taxon>
    </lineage>
</organism>
<evidence type="ECO:0000313" key="2">
    <source>
        <dbReference type="EMBL" id="KAL0129107.1"/>
    </source>
</evidence>
<keyword evidence="3" id="KW-1185">Reference proteome</keyword>
<evidence type="ECO:0000256" key="1">
    <source>
        <dbReference type="SAM" id="MobiDB-lite"/>
    </source>
</evidence>
<proteinExistence type="predicted"/>